<feature type="compositionally biased region" description="Basic and acidic residues" evidence="1">
    <location>
        <begin position="369"/>
        <end position="378"/>
    </location>
</feature>
<dbReference type="EMBL" id="AKHW03007054">
    <property type="protein sequence ID" value="KYO17218.1"/>
    <property type="molecule type" value="Genomic_DNA"/>
</dbReference>
<dbReference type="STRING" id="8496.A0A151LY94"/>
<sequence length="418" mass="45610">MGGSGLQGGRAGEPGPRGHGLRPGTAPRRAQPGRADGPGLARLQHQLEAALLGLGQFQHQLEELVQWLSCTAQQLQGPTPLSLDLQSCEIELAKHKVLRNDVLSHARTVQSVNEAGQGLLLSSLGDAVDGLQCSLQQLNQRWDLVRSETESRQLELENNLSQVQDVMLEITDLLQWLEHVELRLFFSKPGWGHPDTTKETLAAHLELCKEMESKQQAYNGVRDRLQRLLASCAAARPCSTEHSLRILEQKWESVHAEVQERKERLAEGLTVTTEFHSTVQELLQWVAQTDESLSAPPAPSFVLETVMQQIQEHKVLVKEVSARGEKLAGLEAVASRLKDFSRKQDGAVVQSLVLTAKERLAKVLQRTAERGTALEDARKRAKQRVPAAAAGLDGRGGAGAGGPRRAAREPGGDQVPAG</sequence>
<dbReference type="InterPro" id="IPR002017">
    <property type="entry name" value="Spectrin_repeat"/>
</dbReference>
<dbReference type="InterPro" id="IPR018159">
    <property type="entry name" value="Spectrin/alpha-actinin"/>
</dbReference>
<dbReference type="GO" id="GO:0005198">
    <property type="term" value="F:structural molecule activity"/>
    <property type="evidence" value="ECO:0007669"/>
    <property type="project" value="TreeGrafter"/>
</dbReference>
<protein>
    <submittedName>
        <fullName evidence="2">Uncharacterized protein</fullName>
    </submittedName>
</protein>
<dbReference type="AlphaFoldDB" id="A0A151LY94"/>
<dbReference type="SMART" id="SM00150">
    <property type="entry name" value="SPEC"/>
    <property type="match status" value="3"/>
</dbReference>
<evidence type="ECO:0000313" key="2">
    <source>
        <dbReference type="EMBL" id="KYO17218.1"/>
    </source>
</evidence>
<dbReference type="GO" id="GO:0042060">
    <property type="term" value="P:wound healing"/>
    <property type="evidence" value="ECO:0007669"/>
    <property type="project" value="TreeGrafter"/>
</dbReference>
<dbReference type="eggNOG" id="KOG0516">
    <property type="taxonomic scope" value="Eukaryota"/>
</dbReference>
<dbReference type="CDD" id="cd00176">
    <property type="entry name" value="SPEC"/>
    <property type="match status" value="2"/>
</dbReference>
<dbReference type="FunFam" id="1.20.58.60:FF:000001">
    <property type="entry name" value="Microtubule-actin cross-linking factor 1"/>
    <property type="match status" value="1"/>
</dbReference>
<feature type="compositionally biased region" description="Gly residues" evidence="1">
    <location>
        <begin position="393"/>
        <end position="402"/>
    </location>
</feature>
<evidence type="ECO:0000256" key="1">
    <source>
        <dbReference type="SAM" id="MobiDB-lite"/>
    </source>
</evidence>
<name>A0A151LY94_ALLMI</name>
<dbReference type="GO" id="GO:0045104">
    <property type="term" value="P:intermediate filament cytoskeleton organization"/>
    <property type="evidence" value="ECO:0007669"/>
    <property type="project" value="InterPro"/>
</dbReference>
<dbReference type="Pfam" id="PF00435">
    <property type="entry name" value="Spectrin"/>
    <property type="match status" value="3"/>
</dbReference>
<proteinExistence type="predicted"/>
<comment type="caution">
    <text evidence="2">The sequence shown here is derived from an EMBL/GenBank/DDBJ whole genome shotgun (WGS) entry which is preliminary data.</text>
</comment>
<dbReference type="GO" id="GO:0005882">
    <property type="term" value="C:intermediate filament"/>
    <property type="evidence" value="ECO:0007669"/>
    <property type="project" value="TreeGrafter"/>
</dbReference>
<dbReference type="PANTHER" id="PTHR23169:SF33">
    <property type="entry name" value="MICROTUBULE-ACTIN CROSS-LINKING FACTOR 1, ISOFORMS 1_2_3_5"/>
    <property type="match status" value="1"/>
</dbReference>
<dbReference type="PANTHER" id="PTHR23169">
    <property type="entry name" value="ENVOPLAKIN"/>
    <property type="match status" value="1"/>
</dbReference>
<organism evidence="2 3">
    <name type="scientific">Alligator mississippiensis</name>
    <name type="common">American alligator</name>
    <dbReference type="NCBI Taxonomy" id="8496"/>
    <lineage>
        <taxon>Eukaryota</taxon>
        <taxon>Metazoa</taxon>
        <taxon>Chordata</taxon>
        <taxon>Craniata</taxon>
        <taxon>Vertebrata</taxon>
        <taxon>Euteleostomi</taxon>
        <taxon>Archelosauria</taxon>
        <taxon>Archosauria</taxon>
        <taxon>Crocodylia</taxon>
        <taxon>Alligatoridae</taxon>
        <taxon>Alligatorinae</taxon>
        <taxon>Alligator</taxon>
    </lineage>
</organism>
<dbReference type="GO" id="GO:0016020">
    <property type="term" value="C:membrane"/>
    <property type="evidence" value="ECO:0007669"/>
    <property type="project" value="TreeGrafter"/>
</dbReference>
<feature type="region of interest" description="Disordered" evidence="1">
    <location>
        <begin position="1"/>
        <end position="39"/>
    </location>
</feature>
<gene>
    <name evidence="2" type="ORF">Y1Q_0016051</name>
</gene>
<dbReference type="Gene3D" id="1.20.58.60">
    <property type="match status" value="3"/>
</dbReference>
<dbReference type="Proteomes" id="UP000050525">
    <property type="component" value="Unassembled WGS sequence"/>
</dbReference>
<reference evidence="2 3" key="1">
    <citation type="journal article" date="2012" name="Genome Biol.">
        <title>Sequencing three crocodilian genomes to illuminate the evolution of archosaurs and amniotes.</title>
        <authorList>
            <person name="St John J.A."/>
            <person name="Braun E.L."/>
            <person name="Isberg S.R."/>
            <person name="Miles L.G."/>
            <person name="Chong A.Y."/>
            <person name="Gongora J."/>
            <person name="Dalzell P."/>
            <person name="Moran C."/>
            <person name="Bed'hom B."/>
            <person name="Abzhanov A."/>
            <person name="Burgess S.C."/>
            <person name="Cooksey A.M."/>
            <person name="Castoe T.A."/>
            <person name="Crawford N.G."/>
            <person name="Densmore L.D."/>
            <person name="Drew J.C."/>
            <person name="Edwards S.V."/>
            <person name="Faircloth B.C."/>
            <person name="Fujita M.K."/>
            <person name="Greenwold M.J."/>
            <person name="Hoffmann F.G."/>
            <person name="Howard J.M."/>
            <person name="Iguchi T."/>
            <person name="Janes D.E."/>
            <person name="Khan S.Y."/>
            <person name="Kohno S."/>
            <person name="de Koning A.J."/>
            <person name="Lance S.L."/>
            <person name="McCarthy F.M."/>
            <person name="McCormack J.E."/>
            <person name="Merchant M.E."/>
            <person name="Peterson D.G."/>
            <person name="Pollock D.D."/>
            <person name="Pourmand N."/>
            <person name="Raney B.J."/>
            <person name="Roessler K.A."/>
            <person name="Sanford J.R."/>
            <person name="Sawyer R.H."/>
            <person name="Schmidt C.J."/>
            <person name="Triplett E.W."/>
            <person name="Tuberville T.D."/>
            <person name="Venegas-Anaya M."/>
            <person name="Howard J.T."/>
            <person name="Jarvis E.D."/>
            <person name="Guillette L.J.Jr."/>
            <person name="Glenn T.C."/>
            <person name="Green R.E."/>
            <person name="Ray D.A."/>
        </authorList>
    </citation>
    <scope>NUCLEOTIDE SEQUENCE [LARGE SCALE GENOMIC DNA]</scope>
    <source>
        <strain evidence="2">KSC_2009_1</strain>
    </source>
</reference>
<evidence type="ECO:0000313" key="3">
    <source>
        <dbReference type="Proteomes" id="UP000050525"/>
    </source>
</evidence>
<dbReference type="SUPFAM" id="SSF46966">
    <property type="entry name" value="Spectrin repeat"/>
    <property type="match status" value="3"/>
</dbReference>
<dbReference type="GO" id="GO:0005737">
    <property type="term" value="C:cytoplasm"/>
    <property type="evidence" value="ECO:0007669"/>
    <property type="project" value="TreeGrafter"/>
</dbReference>
<keyword evidence="3" id="KW-1185">Reference proteome</keyword>
<feature type="compositionally biased region" description="Gly residues" evidence="1">
    <location>
        <begin position="1"/>
        <end position="18"/>
    </location>
</feature>
<feature type="region of interest" description="Disordered" evidence="1">
    <location>
        <begin position="369"/>
        <end position="418"/>
    </location>
</feature>
<dbReference type="InterPro" id="IPR043197">
    <property type="entry name" value="Plakin"/>
</dbReference>
<accession>A0A151LY94</accession>